<evidence type="ECO:0000256" key="12">
    <source>
        <dbReference type="ARBA" id="ARBA00034617"/>
    </source>
</evidence>
<feature type="modified residue" description="Phosphoserine; by host" evidence="15">
    <location>
        <position position="91"/>
    </location>
</feature>
<keyword evidence="5 15" id="KW-0235">DNA replication</keyword>
<feature type="modified residue" description="Phosphoserine; by host" evidence="15">
    <location>
        <position position="87"/>
    </location>
</feature>
<dbReference type="GO" id="GO:0003677">
    <property type="term" value="F:DNA binding"/>
    <property type="evidence" value="ECO:0007669"/>
    <property type="project" value="UniProtKB-UniRule"/>
</dbReference>
<keyword evidence="9 15" id="KW-0067">ATP-binding</keyword>
<dbReference type="GO" id="GO:0043138">
    <property type="term" value="F:3'-5' DNA helicase activity"/>
    <property type="evidence" value="ECO:0007669"/>
    <property type="project" value="UniProtKB-UniRule"/>
</dbReference>
<dbReference type="GO" id="GO:0016887">
    <property type="term" value="F:ATP hydrolysis activity"/>
    <property type="evidence" value="ECO:0007669"/>
    <property type="project" value="RHEA"/>
</dbReference>
<dbReference type="SUPFAM" id="SSF52540">
    <property type="entry name" value="P-loop containing nucleoside triphosphate hydrolases"/>
    <property type="match status" value="1"/>
</dbReference>
<name>A0A3R5T6Z1_9PAPI</name>
<feature type="modified residue" description="Phosphoserine; by host" evidence="15">
    <location>
        <position position="109"/>
    </location>
</feature>
<dbReference type="InterPro" id="IPR037102">
    <property type="entry name" value="Znf_lg_T-Ag_D1_dom_sf"/>
</dbReference>
<dbReference type="SUPFAM" id="SSF55464">
    <property type="entry name" value="Origin of replication-binding domain, RBD-like"/>
    <property type="match status" value="1"/>
</dbReference>
<dbReference type="GO" id="GO:0042025">
    <property type="term" value="C:host cell nucleus"/>
    <property type="evidence" value="ECO:0007669"/>
    <property type="project" value="UniProtKB-SubCell"/>
</dbReference>
<dbReference type="InterPro" id="IPR046935">
    <property type="entry name" value="PPV_E1_DBD_sf"/>
</dbReference>
<dbReference type="InterPro" id="IPR016393">
    <property type="entry name" value="Rep_E1_papillomaV"/>
</dbReference>
<keyword evidence="8 15" id="KW-0347">Helicase</keyword>
<accession>A0A3R5T6Z1</accession>
<feature type="short sequence motif" description="Nuclear export signal" evidence="15">
    <location>
        <begin position="95"/>
        <end position="104"/>
    </location>
</feature>
<evidence type="ECO:0000256" key="3">
    <source>
        <dbReference type="ARBA" id="ARBA00022553"/>
    </source>
</evidence>
<reference evidence="18" key="1">
    <citation type="journal article" date="2018" name="Nat. Med.">
        <title>Expanded skin virome in DOCK8-deficient patients.</title>
        <authorList>
            <consortium name="NISC Comparative Sequencing Program"/>
            <person name="Tirosh O."/>
            <person name="Conlan S."/>
            <person name="Deming C."/>
            <person name="Lee-Lin S.Q."/>
            <person name="Huang X."/>
            <person name="Su H.C."/>
            <person name="Freeman A.F."/>
            <person name="Segre J.A."/>
            <person name="Kong H.H."/>
        </authorList>
    </citation>
    <scope>NUCLEOTIDE SEQUENCE</scope>
    <source>
        <strain evidence="18">HPV-mSK_174</strain>
    </source>
</reference>
<keyword evidence="11 15" id="KW-0413">Isomerase</keyword>
<keyword evidence="15" id="KW-1017">Isopeptide bond</keyword>
<dbReference type="InterPro" id="IPR027417">
    <property type="entry name" value="P-loop_NTPase"/>
</dbReference>
<dbReference type="Gene3D" id="3.40.50.300">
    <property type="entry name" value="P-loop containing nucleotide triphosphate hydrolases"/>
    <property type="match status" value="1"/>
</dbReference>
<dbReference type="PROSITE" id="PS51206">
    <property type="entry name" value="SF3_HELICASE_1"/>
    <property type="match status" value="1"/>
</dbReference>
<evidence type="ECO:0000256" key="1">
    <source>
        <dbReference type="ARBA" id="ARBA00004147"/>
    </source>
</evidence>
<evidence type="ECO:0000256" key="6">
    <source>
        <dbReference type="ARBA" id="ARBA00022741"/>
    </source>
</evidence>
<sequence length="597" mass="68225">MGDPNKGKSFDNIGCSSWFIEEAECIDSLDTIDELFDNSTEDGSDISNLIDDVDSCVQGNSLALFNEQVTEECDAEILALKRKFNTSPEQSVIEISPRLAAVHISPQRSIKRRLFGDSGIEEDETSNNVEKVVDLSCTFDSENLNLLDKQNVKGVLLNKCKDKFGVMFTEITRSFKSNKTTSEQWIILVHSIQSELLEASKIQLQNQCEFLQLLSCDFSGLYFVMFKSPKNRETVQNLFCNILNCKEQQMLSDPPRTRSAAVAMYFYQRSFGNASYKVGEFPEWVKKNTIINHESAAAAETFDLSQMIQYAYDNGLVDECSIAYRYAQIADEDPNAAAFLKSNQQARFVKDACAMVRYYKRQEMRDLTMSEWIWKCSDECNEDGEWKTIALLFKYQHVNFVHFLTILKSFLKGTPKKNCIVFYGPSDTGKSYFCHSLINFLKGRVINFMNRASQFWLSPLTDAKIGLLDDCTFQCWQYIDVNMRGALDGNNVSIDSKHKHPTQMKLPPMLITTNFNVETEPSFVFLKSRLQIINFPNPLPCNDDGTLVYNINNNTWKCFFRKFTTHLDLTPREDQQNESGRPDKAFRCTAGQVNGLI</sequence>
<dbReference type="InterPro" id="IPR014015">
    <property type="entry name" value="Helicase_SF3_DNA-vir"/>
</dbReference>
<comment type="catalytic activity">
    <reaction evidence="13 15 16">
        <text>ATP + H2O = ADP + phosphate + H(+)</text>
        <dbReference type="Rhea" id="RHEA:13065"/>
        <dbReference type="ChEBI" id="CHEBI:15377"/>
        <dbReference type="ChEBI" id="CHEBI:15378"/>
        <dbReference type="ChEBI" id="CHEBI:30616"/>
        <dbReference type="ChEBI" id="CHEBI:43474"/>
        <dbReference type="ChEBI" id="CHEBI:456216"/>
        <dbReference type="EC" id="5.6.2.4"/>
    </reaction>
</comment>
<comment type="subunit">
    <text evidence="15">Can form hexamers. Interacts with E2 protein; this interaction increases E1 DNA binding specificity. Interacts with host DNA polymerase subunit POLA2. Interacts with host single stranded DNA-binding protein RPA1. Interacts with host TOP1; this interaction stimulates the enzymatic activity of TOP1.</text>
</comment>
<comment type="caution">
    <text evidence="15">Lacks conserved residue(s) required for the propagation of feature annotation.</text>
</comment>
<proteinExistence type="inferred from homology"/>
<evidence type="ECO:0000256" key="14">
    <source>
        <dbReference type="ARBA" id="ARBA00093297"/>
    </source>
</evidence>
<keyword evidence="3 15" id="KW-0597">Phosphoprotein</keyword>
<evidence type="ECO:0000256" key="15">
    <source>
        <dbReference type="HAMAP-Rule" id="MF_04000"/>
    </source>
</evidence>
<comment type="catalytic activity">
    <reaction evidence="12 15">
        <text>Couples ATP hydrolysis with the unwinding of duplex DNA by translocating in the 3'-5' direction.</text>
        <dbReference type="EC" id="5.6.2.4"/>
    </reaction>
</comment>
<dbReference type="GO" id="GO:0005524">
    <property type="term" value="F:ATP binding"/>
    <property type="evidence" value="ECO:0007669"/>
    <property type="project" value="UniProtKB-UniRule"/>
</dbReference>
<dbReference type="InterPro" id="IPR001177">
    <property type="entry name" value="PPV_DNA_helicase_E1_C"/>
</dbReference>
<comment type="similarity">
    <text evidence="15 16">Belongs to the papillomaviridae E1 protein family.</text>
</comment>
<dbReference type="InterPro" id="IPR014000">
    <property type="entry name" value="PPV_DNA_helicase_E1_N"/>
</dbReference>
<feature type="binding site" evidence="15">
    <location>
        <begin position="424"/>
        <end position="431"/>
    </location>
    <ligand>
        <name>ATP</name>
        <dbReference type="ChEBI" id="CHEBI:30616"/>
    </ligand>
</feature>
<organism evidence="18">
    <name type="scientific">Human papillomavirus</name>
    <dbReference type="NCBI Taxonomy" id="10566"/>
    <lineage>
        <taxon>Viruses</taxon>
        <taxon>Monodnaviria</taxon>
        <taxon>Shotokuvirae</taxon>
        <taxon>Cossaviricota</taxon>
        <taxon>Papovaviricetes</taxon>
        <taxon>Zurhausenvirales</taxon>
        <taxon>Papillomaviridae</taxon>
    </lineage>
</organism>
<evidence type="ECO:0000256" key="10">
    <source>
        <dbReference type="ARBA" id="ARBA00023125"/>
    </source>
</evidence>
<dbReference type="Pfam" id="PF20450">
    <property type="entry name" value="PPV_E1_DBD"/>
    <property type="match status" value="1"/>
</dbReference>
<dbReference type="Pfam" id="PF00524">
    <property type="entry name" value="PPV_E1_N"/>
    <property type="match status" value="1"/>
</dbReference>
<keyword evidence="7 15" id="KW-0378">Hydrolase</keyword>
<keyword evidence="4 15" id="KW-1048">Host nucleus</keyword>
<dbReference type="PIRSF" id="PIRSF003383">
    <property type="entry name" value="Rep_E1_papillomaV"/>
    <property type="match status" value="1"/>
</dbReference>
<evidence type="ECO:0000256" key="5">
    <source>
        <dbReference type="ARBA" id="ARBA00022705"/>
    </source>
</evidence>
<evidence type="ECO:0000259" key="17">
    <source>
        <dbReference type="PROSITE" id="PS51206"/>
    </source>
</evidence>
<keyword evidence="2 15" id="KW-0244">Early protein</keyword>
<protein>
    <recommendedName>
        <fullName evidence="15 16">Replication protein E1</fullName>
        <ecNumber evidence="15 16">5.6.2.4</ecNumber>
    </recommendedName>
    <alternativeName>
        <fullName evidence="15">ATP-dependent helicase E1</fullName>
    </alternativeName>
    <alternativeName>
        <fullName evidence="15">DNA 3'-5' helicase E1</fullName>
    </alternativeName>
</protein>
<keyword evidence="10 15" id="KW-0238">DNA-binding</keyword>
<keyword evidence="6 15" id="KW-0547">Nucleotide-binding</keyword>
<gene>
    <name evidence="15" type="primary">E1</name>
</gene>
<comment type="PTM">
    <text evidence="15">Phosphorylated.</text>
</comment>
<evidence type="ECO:0000256" key="13">
    <source>
        <dbReference type="ARBA" id="ARBA00048988"/>
    </source>
</evidence>
<dbReference type="Gene3D" id="3.40.1310.10">
    <property type="match status" value="1"/>
</dbReference>
<dbReference type="EC" id="5.6.2.4" evidence="15 16"/>
<evidence type="ECO:0000256" key="11">
    <source>
        <dbReference type="ARBA" id="ARBA00023235"/>
    </source>
</evidence>
<evidence type="ECO:0000256" key="9">
    <source>
        <dbReference type="ARBA" id="ARBA00022840"/>
    </source>
</evidence>
<feature type="modified residue" description="Phosphoserine; by host" evidence="15">
    <location>
        <position position="96"/>
    </location>
</feature>
<feature type="short sequence motif" description="Nuclear localization signal" evidence="15">
    <location>
        <begin position="81"/>
        <end position="83"/>
    </location>
</feature>
<evidence type="ECO:0000256" key="16">
    <source>
        <dbReference type="PIRNR" id="PIRNR003383"/>
    </source>
</evidence>
<evidence type="ECO:0000313" key="18">
    <source>
        <dbReference type="EMBL" id="QAB14023.1"/>
    </source>
</evidence>
<dbReference type="InterPro" id="IPR046832">
    <property type="entry name" value="PPV_E1_DBD"/>
</dbReference>
<feature type="cross-link" description="Glycyl lysine isopeptide (Lys-Gly) (interchain with G-Cter in SUMO)" evidence="15">
    <location>
        <position position="505"/>
    </location>
</feature>
<evidence type="ECO:0000256" key="8">
    <source>
        <dbReference type="ARBA" id="ARBA00022806"/>
    </source>
</evidence>
<keyword evidence="15" id="KW-0832">Ubl conjugation</keyword>
<dbReference type="EMBL" id="MH777316">
    <property type="protein sequence ID" value="QAB14023.1"/>
    <property type="molecule type" value="Genomic_DNA"/>
</dbReference>
<dbReference type="Gene3D" id="1.10.10.510">
    <property type="entry name" value="Zinc finger, large T-antigen D1 domain"/>
    <property type="match status" value="1"/>
</dbReference>
<evidence type="ECO:0000256" key="4">
    <source>
        <dbReference type="ARBA" id="ARBA00022562"/>
    </source>
</evidence>
<comment type="subcellular location">
    <subcellularLocation>
        <location evidence="1 15">Host nucleus</location>
    </subcellularLocation>
</comment>
<comment type="PTM">
    <text evidence="15">Sumoylated.</text>
</comment>
<evidence type="ECO:0000256" key="7">
    <source>
        <dbReference type="ARBA" id="ARBA00022801"/>
    </source>
</evidence>
<feature type="domain" description="SF3 helicase" evidence="17">
    <location>
        <begin position="398"/>
        <end position="548"/>
    </location>
</feature>
<dbReference type="HAMAP" id="MF_04000">
    <property type="entry name" value="PPV_E1"/>
    <property type="match status" value="1"/>
</dbReference>
<dbReference type="GO" id="GO:0006260">
    <property type="term" value="P:DNA replication"/>
    <property type="evidence" value="ECO:0007669"/>
    <property type="project" value="UniProtKB-UniRule"/>
</dbReference>
<dbReference type="Pfam" id="PF00519">
    <property type="entry name" value="PPV_E1_C"/>
    <property type="match status" value="1"/>
</dbReference>
<comment type="function">
    <text evidence="16">ATP-dependent DNA helicase required for initiation of viral DNA replication. It forms a complex with the viral E2 protein. The E1-E2 complex binds to the replication origin which contains binding sites for both proteins.</text>
</comment>
<evidence type="ECO:0000256" key="2">
    <source>
        <dbReference type="ARBA" id="ARBA00022518"/>
    </source>
</evidence>
<comment type="function">
    <text evidence="14 15">ATP-dependent DNA 3'-5' helicase required for initiation of viral DNA replication. It forms a complex with the viral E2 protein. The E1-E2 complex binds to the replication origin which contains binding sites for both proteins. During the initial step, a dimer of E1 interacts with a dimer of protein E2 leading to a complex that binds the viral origin of replication with high specificity. Then, a second dimer of E1 displaces the E2 dimer in an ATP-dependent manner to form the E1 tetramer. Following this, two E1 monomers are added to each half of the site, which results in the formation of two E1 trimers on the viral ori. Subsequently, two hexamers will be created. The double hexamer acts as a bi-directional helicase machinery and unwinds the viral DNA and then recruits the host DNA polymerase to start replication.</text>
</comment>